<proteinExistence type="predicted"/>
<dbReference type="GO" id="GO:0043190">
    <property type="term" value="C:ATP-binding cassette (ABC) transporter complex"/>
    <property type="evidence" value="ECO:0007669"/>
    <property type="project" value="InterPro"/>
</dbReference>
<reference evidence="2 3" key="1">
    <citation type="journal article" date="2016" name="Nat. Commun.">
        <title>Thousands of microbial genomes shed light on interconnected biogeochemical processes in an aquifer system.</title>
        <authorList>
            <person name="Anantharaman K."/>
            <person name="Brown C.T."/>
            <person name="Hug L.A."/>
            <person name="Sharon I."/>
            <person name="Castelle C.J."/>
            <person name="Probst A.J."/>
            <person name="Thomas B.C."/>
            <person name="Singh A."/>
            <person name="Wilkins M.J."/>
            <person name="Karaoz U."/>
            <person name="Brodie E.L."/>
            <person name="Williams K.H."/>
            <person name="Hubbard S.S."/>
            <person name="Banfield J.F."/>
        </authorList>
    </citation>
    <scope>NUCLEOTIDE SEQUENCE [LARGE SCALE GENOMIC DNA]</scope>
</reference>
<dbReference type="Pfam" id="PF06182">
    <property type="entry name" value="ABC2_membrane_6"/>
    <property type="match status" value="1"/>
</dbReference>
<dbReference type="Proteomes" id="UP000178230">
    <property type="component" value="Unassembled WGS sequence"/>
</dbReference>
<comment type="caution">
    <text evidence="2">The sequence shown here is derived from an EMBL/GenBank/DDBJ whole genome shotgun (WGS) entry which is preliminary data.</text>
</comment>
<keyword evidence="1" id="KW-1133">Transmembrane helix</keyword>
<keyword evidence="1" id="KW-0472">Membrane</keyword>
<feature type="transmembrane region" description="Helical" evidence="1">
    <location>
        <begin position="174"/>
        <end position="194"/>
    </location>
</feature>
<sequence>MKKYLKIISVSLQEYFAYKMNLIIWRLRIIISIMISYFLWDTVYQSKPVIFGYDISRMLTYFLLLFLVNSLVLNSQTFRIAEDINFGYLSNYLLRPLNYFLFVLSRDIADKFLNVIFSIVELIILISLLHPPVFYQENVLNIIFFITAIFIASILYFEIGIILSLIGFWSRETWAPRFIFFILVSFLAGVYFPLDILPQGLYSVLKLTPFPYLIFFPLKLYLGGIERTFISSGFFIMIAWIILLGFLVKKIWKKGLKIYTAEGL</sequence>
<dbReference type="PANTHER" id="PTHR36832">
    <property type="entry name" value="SLR1174 PROTEIN-RELATED"/>
    <property type="match status" value="1"/>
</dbReference>
<dbReference type="InterPro" id="IPR000412">
    <property type="entry name" value="ABC_2_transport"/>
</dbReference>
<feature type="transmembrane region" description="Helical" evidence="1">
    <location>
        <begin position="228"/>
        <end position="248"/>
    </location>
</feature>
<feature type="transmembrane region" description="Helical" evidence="1">
    <location>
        <begin position="55"/>
        <end position="74"/>
    </location>
</feature>
<feature type="transmembrane region" description="Helical" evidence="1">
    <location>
        <begin position="142"/>
        <end position="168"/>
    </location>
</feature>
<dbReference type="PRINTS" id="PR00164">
    <property type="entry name" value="ABC2TRNSPORT"/>
</dbReference>
<accession>A0A1F5YIS2</accession>
<protein>
    <recommendedName>
        <fullName evidence="4">ABC transporter permease</fullName>
    </recommendedName>
</protein>
<dbReference type="GO" id="GO:0140359">
    <property type="term" value="F:ABC-type transporter activity"/>
    <property type="evidence" value="ECO:0007669"/>
    <property type="project" value="InterPro"/>
</dbReference>
<evidence type="ECO:0000313" key="2">
    <source>
        <dbReference type="EMBL" id="OGG00055.1"/>
    </source>
</evidence>
<dbReference type="EMBL" id="MFIY01000027">
    <property type="protein sequence ID" value="OGG00055.1"/>
    <property type="molecule type" value="Genomic_DNA"/>
</dbReference>
<evidence type="ECO:0008006" key="4">
    <source>
        <dbReference type="Google" id="ProtNLM"/>
    </source>
</evidence>
<gene>
    <name evidence="2" type="ORF">A2Y99_02930</name>
</gene>
<feature type="transmembrane region" description="Helical" evidence="1">
    <location>
        <begin position="21"/>
        <end position="40"/>
    </location>
</feature>
<dbReference type="AlphaFoldDB" id="A0A1F5YIS2"/>
<name>A0A1F5YIS2_9BACT</name>
<organism evidence="2 3">
    <name type="scientific">Candidatus Gottesmanbacteria bacterium RBG_13_37_7</name>
    <dbReference type="NCBI Taxonomy" id="1798369"/>
    <lineage>
        <taxon>Bacteria</taxon>
        <taxon>Candidatus Gottesmaniibacteriota</taxon>
    </lineage>
</organism>
<dbReference type="PANTHER" id="PTHR36832:SF1">
    <property type="entry name" value="SLR1174 PROTEIN"/>
    <property type="match status" value="1"/>
</dbReference>
<evidence type="ECO:0000256" key="1">
    <source>
        <dbReference type="SAM" id="Phobius"/>
    </source>
</evidence>
<dbReference type="InterPro" id="IPR010390">
    <property type="entry name" value="ABC-2_transporter-like"/>
</dbReference>
<evidence type="ECO:0000313" key="3">
    <source>
        <dbReference type="Proteomes" id="UP000178230"/>
    </source>
</evidence>
<keyword evidence="1" id="KW-0812">Transmembrane</keyword>
<feature type="transmembrane region" description="Helical" evidence="1">
    <location>
        <begin position="112"/>
        <end position="130"/>
    </location>
</feature>